<dbReference type="Gene3D" id="1.10.640.10">
    <property type="entry name" value="Haem peroxidase domain superfamily, animal type"/>
    <property type="match status" value="3"/>
</dbReference>
<keyword evidence="6" id="KW-1133">Transmembrane helix</keyword>
<feature type="transmembrane region" description="Helical" evidence="6">
    <location>
        <begin position="1479"/>
        <end position="1499"/>
    </location>
</feature>
<evidence type="ECO:0000256" key="2">
    <source>
        <dbReference type="ARBA" id="ARBA00022964"/>
    </source>
</evidence>
<dbReference type="SUPFAM" id="SSF48113">
    <property type="entry name" value="Heme-dependent peroxidases"/>
    <property type="match status" value="1"/>
</dbReference>
<dbReference type="PROSITE" id="PS50292">
    <property type="entry name" value="PEROXIDASE_3"/>
    <property type="match status" value="1"/>
</dbReference>
<evidence type="ECO:0000256" key="1">
    <source>
        <dbReference type="ARBA" id="ARBA00022723"/>
    </source>
</evidence>
<gene>
    <name evidence="8" type="ORF">FHETE_1109</name>
</gene>
<organism evidence="8 9">
    <name type="scientific">Fusarium heterosporum</name>
    <dbReference type="NCBI Taxonomy" id="42747"/>
    <lineage>
        <taxon>Eukaryota</taxon>
        <taxon>Fungi</taxon>
        <taxon>Dikarya</taxon>
        <taxon>Ascomycota</taxon>
        <taxon>Pezizomycotina</taxon>
        <taxon>Sordariomycetes</taxon>
        <taxon>Hypocreomycetidae</taxon>
        <taxon>Hypocreales</taxon>
        <taxon>Nectriaceae</taxon>
        <taxon>Fusarium</taxon>
        <taxon>Fusarium heterosporum species complex</taxon>
    </lineage>
</organism>
<dbReference type="InterPro" id="IPR037120">
    <property type="entry name" value="Haem_peroxidase_sf_animal"/>
</dbReference>
<dbReference type="InterPro" id="IPR050783">
    <property type="entry name" value="Oxylipin_biosynth_metab"/>
</dbReference>
<keyword evidence="6" id="KW-0472">Membrane</keyword>
<keyword evidence="9" id="KW-1185">Reference proteome</keyword>
<comment type="caution">
    <text evidence="8">The sequence shown here is derived from an EMBL/GenBank/DDBJ whole genome shotgun (WGS) entry which is preliminary data.</text>
</comment>
<dbReference type="GO" id="GO:0046872">
    <property type="term" value="F:metal ion binding"/>
    <property type="evidence" value="ECO:0007669"/>
    <property type="project" value="UniProtKB-KW"/>
</dbReference>
<evidence type="ECO:0000259" key="7">
    <source>
        <dbReference type="Pfam" id="PF14342"/>
    </source>
</evidence>
<evidence type="ECO:0000313" key="9">
    <source>
        <dbReference type="Proteomes" id="UP000567885"/>
    </source>
</evidence>
<feature type="domain" description="DUF4396" evidence="7">
    <location>
        <begin position="1446"/>
        <end position="1582"/>
    </location>
</feature>
<feature type="transmembrane region" description="Helical" evidence="6">
    <location>
        <begin position="1554"/>
        <end position="1575"/>
    </location>
</feature>
<evidence type="ECO:0000256" key="6">
    <source>
        <dbReference type="SAM" id="Phobius"/>
    </source>
</evidence>
<reference evidence="8 9" key="1">
    <citation type="submission" date="2020-05" db="EMBL/GenBank/DDBJ databases">
        <title>Identification and distribution of gene clusters putatively required for synthesis of sphingolipid metabolism inhibitors in phylogenetically diverse species of the filamentous fungus Fusarium.</title>
        <authorList>
            <person name="Kim H.-S."/>
            <person name="Busman M."/>
            <person name="Brown D.W."/>
            <person name="Divon H."/>
            <person name="Uhlig S."/>
            <person name="Proctor R.H."/>
        </authorList>
    </citation>
    <scope>NUCLEOTIDE SEQUENCE [LARGE SCALE GENOMIC DNA]</scope>
    <source>
        <strain evidence="8 9">NRRL 20693</strain>
    </source>
</reference>
<feature type="transmembrane region" description="Helical" evidence="6">
    <location>
        <begin position="1511"/>
        <end position="1534"/>
    </location>
</feature>
<keyword evidence="3" id="KW-0560">Oxidoreductase</keyword>
<dbReference type="PANTHER" id="PTHR11903:SF13">
    <property type="entry name" value="LINOLEATE 10R-LIPOXYGENASE"/>
    <property type="match status" value="1"/>
</dbReference>
<evidence type="ECO:0000313" key="8">
    <source>
        <dbReference type="EMBL" id="KAF5678668.1"/>
    </source>
</evidence>
<dbReference type="OrthoDB" id="823504at2759"/>
<dbReference type="EMBL" id="JAAGWQ010000016">
    <property type="protein sequence ID" value="KAF5678668.1"/>
    <property type="molecule type" value="Genomic_DNA"/>
</dbReference>
<accession>A0A8H5TXR1</accession>
<keyword evidence="6" id="KW-0812">Transmembrane</keyword>
<feature type="compositionally biased region" description="Basic and acidic residues" evidence="5">
    <location>
        <begin position="389"/>
        <end position="399"/>
    </location>
</feature>
<evidence type="ECO:0000256" key="4">
    <source>
        <dbReference type="ARBA" id="ARBA00023004"/>
    </source>
</evidence>
<dbReference type="InterPro" id="IPR019791">
    <property type="entry name" value="Haem_peroxidase_animal"/>
</dbReference>
<dbReference type="InterPro" id="IPR010255">
    <property type="entry name" value="Haem_peroxidase_sf"/>
</dbReference>
<sequence>MEGYGSQRGPVTVSKQEQQLIQLTLQLRKKENEAKYAKFHGDALIGGLAAAQIGGSVSDYSVKRNNFINSQVKQRYDRMLHPPLTYVGDAFQYRTADGKFNSALSPHLGQAGAPYAKTVPSQTPPLGALPDPSDLFDKLMLREEGGRESQSGLSAMLIYHATIIIHDIFRTNDTDKNISDSSSYLDLSPLYGYSTEMQHKVRDDKYKRGLLKPDTFAEDRLLRQPPGVCIMLVMYNRYHNYAARQLFRINENGRFRVPEKYSKTKLVSLVKDILPELDQDGRKLPLPKDVLKKCHDYQKASKIADAARPPPAPKAFTEMPKETKQDIQDRLDSEKKAADAQDAIQRFEDSEANKTFLDLTEALNTLLNNKKRELMSKEQDGLPNDISEDEKKAKNKEREDAFERDWQARIESFEAAWEAAWDKLDNDLFNTARLITCGLYMQISVHDYLRALMGFHQFDTNFTLDPRADFDQKKTSRGIGNQVTVEFNLLYRFHCAISLKDEKYTVEYMRKMMGFKDPDNTSLTDFLGTIDQVKSKAIANAKKGKMPPEPWEVTFGIADDLDTTKANSHAEPSSVASTPRSGSDSGISMQNAEATGSKTDGARTEKAKSKYFTRNAITNLFDDGDMINELTSAMDDPISNFGPRNVPKCLKPVEVMGILQARKWECGTLNDFRDFFGLSRHTTFESVTKNNEIQNALRDLYEHPDMIELYPGIFCESDEHMGLDPGPVEANSALWTAIFSDAITLVRSDRFYTVDWNTNSLTSWGMKEVTPNNEICKSSVFHRLIQRAFPGWFPSDSIRFFHPFYTAKQNAAFAEAQGYGDQFKETAEKMDVKGKDIVVEPLEKPKKPLYLDKFEDIYVILKGPQSHNFINPAYYYQKNLPLVVKSVLEPTPGRNGPKPSSDVLDNYIKGVEGALKEYLDKLMTDIVMRESISMTSSTFQIDATRDFAIPVVTKYVADFLGFGDKLRKLPTHDKNTYSENEIYQHITNCQMFLTYNADETKWMQRRRAFKTSMDKLIELTRNGTIWEAGPWNITRALFGKRDTNAMHKLGVFVAKEVLDYEKDQSKAAAILLLICLDIAYNSVVSFTATLDGYMKELYAAANGKFDKEPRWIGLQKCVFSASEDAQTDLERKIQLMSQETVRLPIVRKAENKIDSLELPSLFNSNGAKVNVKIKKGDTIVLDLSKALEHAEQTIHSDVHSKDEVEFLTSQLSIADKYGVFSPRRFATISLTAMIKFIAQMKEPRRGHDTQGKLKKIHLDSTPEGYANYMAPDRVRWIKEQVKSLEQKNAEEIFTDDTLKPILKPENITYLTPTWDEFVPFPMTWKIRFDGFGPSDYAADGNPYGRVKSPSAHPDHCPPWYQPQGPSAIGGSFATVVCVCAESDAKCFNPRLFSLSPSRLAIAIHSASNSIGVQKQWATSQCCSKKSSSQPPTASITSRTFWSSRPTWKRASVNTTRCLVGCTVGDFTAMWALQAYFPELSMAIVMPISMASGISTSILLETIMLRIGRDGLSWLTAARTAIGMSLISMLTMEAAENAVDYYLTGGQVALNDPSFWIAALVSIAAGFLAPLPYNYVRLRKYGKACH</sequence>
<protein>
    <submittedName>
        <fullName evidence="8">Linoleate diol synthase</fullName>
    </submittedName>
</protein>
<keyword evidence="4" id="KW-0408">Iron</keyword>
<proteinExistence type="predicted"/>
<evidence type="ECO:0000256" key="5">
    <source>
        <dbReference type="SAM" id="MobiDB-lite"/>
    </source>
</evidence>
<dbReference type="Pfam" id="PF03098">
    <property type="entry name" value="An_peroxidase"/>
    <property type="match status" value="1"/>
</dbReference>
<feature type="compositionally biased region" description="Polar residues" evidence="5">
    <location>
        <begin position="564"/>
        <end position="598"/>
    </location>
</feature>
<dbReference type="GO" id="GO:0006979">
    <property type="term" value="P:response to oxidative stress"/>
    <property type="evidence" value="ECO:0007669"/>
    <property type="project" value="InterPro"/>
</dbReference>
<evidence type="ECO:0000256" key="3">
    <source>
        <dbReference type="ARBA" id="ARBA00023002"/>
    </source>
</evidence>
<feature type="region of interest" description="Disordered" evidence="5">
    <location>
        <begin position="564"/>
        <end position="606"/>
    </location>
</feature>
<dbReference type="GO" id="GO:0004601">
    <property type="term" value="F:peroxidase activity"/>
    <property type="evidence" value="ECO:0007669"/>
    <property type="project" value="InterPro"/>
</dbReference>
<dbReference type="PANTHER" id="PTHR11903">
    <property type="entry name" value="PROSTAGLANDIN G/H SYNTHASE"/>
    <property type="match status" value="1"/>
</dbReference>
<dbReference type="GO" id="GO:0020037">
    <property type="term" value="F:heme binding"/>
    <property type="evidence" value="ECO:0007669"/>
    <property type="project" value="InterPro"/>
</dbReference>
<dbReference type="Pfam" id="PF14342">
    <property type="entry name" value="DUF4396"/>
    <property type="match status" value="1"/>
</dbReference>
<dbReference type="Proteomes" id="UP000567885">
    <property type="component" value="Unassembled WGS sequence"/>
</dbReference>
<keyword evidence="1" id="KW-0479">Metal-binding</keyword>
<keyword evidence="2" id="KW-0223">Dioxygenase</keyword>
<dbReference type="GO" id="GO:0006631">
    <property type="term" value="P:fatty acid metabolic process"/>
    <property type="evidence" value="ECO:0007669"/>
    <property type="project" value="UniProtKB-ARBA"/>
</dbReference>
<dbReference type="GO" id="GO:0051213">
    <property type="term" value="F:dioxygenase activity"/>
    <property type="evidence" value="ECO:0007669"/>
    <property type="project" value="UniProtKB-KW"/>
</dbReference>
<dbReference type="InterPro" id="IPR025509">
    <property type="entry name" value="DUF4396"/>
</dbReference>
<name>A0A8H5TXR1_FUSHE</name>
<feature type="region of interest" description="Disordered" evidence="5">
    <location>
        <begin position="374"/>
        <end position="399"/>
    </location>
</feature>